<dbReference type="AlphaFoldDB" id="A0A550CC84"/>
<evidence type="ECO:0000313" key="4">
    <source>
        <dbReference type="Proteomes" id="UP000320762"/>
    </source>
</evidence>
<reference evidence="3 4" key="1">
    <citation type="journal article" date="2019" name="New Phytol.">
        <title>Comparative genomics reveals unique wood-decay strategies and fruiting body development in the Schizophyllaceae.</title>
        <authorList>
            <person name="Almasi E."/>
            <person name="Sahu N."/>
            <person name="Krizsan K."/>
            <person name="Balint B."/>
            <person name="Kovacs G.M."/>
            <person name="Kiss B."/>
            <person name="Cseklye J."/>
            <person name="Drula E."/>
            <person name="Henrissat B."/>
            <person name="Nagy I."/>
            <person name="Chovatia M."/>
            <person name="Adam C."/>
            <person name="LaButti K."/>
            <person name="Lipzen A."/>
            <person name="Riley R."/>
            <person name="Grigoriev I.V."/>
            <person name="Nagy L.G."/>
        </authorList>
    </citation>
    <scope>NUCLEOTIDE SEQUENCE [LARGE SCALE GENOMIC DNA]</scope>
    <source>
        <strain evidence="3 4">NL-1724</strain>
    </source>
</reference>
<evidence type="ECO:0000313" key="3">
    <source>
        <dbReference type="EMBL" id="TRM62296.1"/>
    </source>
</evidence>
<gene>
    <name evidence="3" type="ORF">BD626DRAFT_59489</name>
</gene>
<organism evidence="3 4">
    <name type="scientific">Schizophyllum amplum</name>
    <dbReference type="NCBI Taxonomy" id="97359"/>
    <lineage>
        <taxon>Eukaryota</taxon>
        <taxon>Fungi</taxon>
        <taxon>Dikarya</taxon>
        <taxon>Basidiomycota</taxon>
        <taxon>Agaricomycotina</taxon>
        <taxon>Agaricomycetes</taxon>
        <taxon>Agaricomycetidae</taxon>
        <taxon>Agaricales</taxon>
        <taxon>Schizophyllaceae</taxon>
        <taxon>Schizophyllum</taxon>
    </lineage>
</organism>
<feature type="region of interest" description="Disordered" evidence="1">
    <location>
        <begin position="630"/>
        <end position="656"/>
    </location>
</feature>
<accession>A0A550CC84</accession>
<comment type="caution">
    <text evidence="3">The sequence shown here is derived from an EMBL/GenBank/DDBJ whole genome shotgun (WGS) entry which is preliminary data.</text>
</comment>
<protein>
    <recommendedName>
        <fullName evidence="2">F-box domain-containing protein</fullName>
    </recommendedName>
</protein>
<feature type="domain" description="F-box" evidence="2">
    <location>
        <begin position="50"/>
        <end position="118"/>
    </location>
</feature>
<dbReference type="Gene3D" id="1.20.1280.50">
    <property type="match status" value="1"/>
</dbReference>
<evidence type="ECO:0000256" key="1">
    <source>
        <dbReference type="SAM" id="MobiDB-lite"/>
    </source>
</evidence>
<keyword evidence="4" id="KW-1185">Reference proteome</keyword>
<dbReference type="OrthoDB" id="3041941at2759"/>
<dbReference type="Pfam" id="PF13013">
    <property type="entry name" value="F-box-like_2"/>
    <property type="match status" value="1"/>
</dbReference>
<evidence type="ECO:0000259" key="2">
    <source>
        <dbReference type="Pfam" id="PF13013"/>
    </source>
</evidence>
<dbReference type="EMBL" id="VDMD01000013">
    <property type="protein sequence ID" value="TRM62296.1"/>
    <property type="molecule type" value="Genomic_DNA"/>
</dbReference>
<dbReference type="InterPro" id="IPR001810">
    <property type="entry name" value="F-box_dom"/>
</dbReference>
<name>A0A550CC84_9AGAR</name>
<dbReference type="Proteomes" id="UP000320762">
    <property type="component" value="Unassembled WGS sequence"/>
</dbReference>
<proteinExistence type="predicted"/>
<sequence>MVKDSTLLLHTLSDVRQRVNELNIEDCDDDQIRALLHEAQGLMMSLCAIANHRVPIAQFPNEILLLLFAHCVDAEMTAPTYFSSSSSQFQRKAVSAISGVCRRWRDVSLHASDLWRNIHVDRRRLHPDCISAHLIRSAQTPLHLDLMLKLPKVSHAARQTDDAYGPLAQASGRVEELFIEMIHETAVNEWRHAVLAHDAQFPALRSLTLIPRRDYMPAVFEPFFEGDLPALQHLTMHIYVAWPPGLFRGLTTLELAAHAPLLRPSLSALLDVLAASPDLTHMHIVDHGPTVDDCQGRRIELPQLATLDLLDCHTRLMLEHLVLPTKTQIRSIDIQGRVDRALLTGRGPGQMTNVLGDLPTDGGGLGPLIAAKYVTVEVNVGVLGVEVGAPGEGHVSMGETRAAAGWPDLASLAAYTLRNIVRHPLLQHLRTLVLSIASTSLISALLVVRIREALAMPQLRSFTTSGLPSSFVLDAIGRRAGSRLRYLTMKLRLPEDVETQEVNATRDETLEADNVDVVADGNPEISLPPRWQWLSKLQRFVAARLVAEEGHKKPHRLHLVTLEVVPPRAVSTHPTSLEIESWPPMHLWPLVEIEGVLRAIHALGTRVVLSAEAYGYSFDSKRDVARITRETSANPESSSVPMDEQATTYAASSITE</sequence>